<protein>
    <recommendedName>
        <fullName evidence="14">G protein-activated inward rectifier potassium channel 3</fullName>
    </recommendedName>
    <alternativeName>
        <fullName evidence="16">Inward rectifier K(+) channel Kir3.3</fullName>
    </alternativeName>
    <alternativeName>
        <fullName evidence="15">Potassium channel, inwardly rectifying subfamily J member 9</fullName>
    </alternativeName>
</protein>
<dbReference type="FunFam" id="1.10.287.70:FF:000019">
    <property type="entry name" value="G protein-activated inward rectifier potassium channel 1"/>
    <property type="match status" value="1"/>
</dbReference>
<dbReference type="FunFam" id="2.60.40.1400:FF:000001">
    <property type="entry name" value="G protein-activated inward rectifier potassium channel 2"/>
    <property type="match status" value="1"/>
</dbReference>
<sequence>MSGTTSHLSLLPTANNQFNNLQNPHNTNRDHHHRYSTHEFNTDYLHPLSSGLTNCTTINSNNTINNRSNFNYYVTKASCSNSSSIVSTTTKPQIRKLSAISLNVPWYKRTRGSLNKSTDSLNQQQLKMSKDRLLNLNTFISQDDEQLPPSPLSEITTPMIVESPAEMIDEKNTNSRLVKGNGYIGNNASHLTRLQCTTKGTKALRLLGGKHDGKEKSALQKFTSRGNLQRRLLLKNGEVNISRFNIEKRRRQYLADIFTTLIDLKWRWALCLFTLGFCVSWLAFAIVWYLLMYTYGDFKEENFHNANYSACIYGVRTFAGAILFSIETQQTIGYGTRVVKETCYVAIIIMMLQSSLGVMIQSFMVGVVFAKISRPKKRTETLIWSREAIISLRDGRLTLQCRVGDMRKSHIVEAHVRMYLIKKKVTKEGEVLPLHTYDMNVGFDKGIDRLFLIWPLIITHEIDEQSPLWDIGRNDLAKQRFELVVILEGIIESTGMTTQARTSYLPSEILWGYRFERLITFQRDDGLYRIDYSRFNLIYPVDMITCSAKELQHLHELEKWHESTIGCMDNDTSYHQE</sequence>
<dbReference type="Gene3D" id="2.60.40.1400">
    <property type="entry name" value="G protein-activated inward rectifier potassium channel 1"/>
    <property type="match status" value="1"/>
</dbReference>
<evidence type="ECO:0000259" key="20">
    <source>
        <dbReference type="Pfam" id="PF01007"/>
    </source>
</evidence>
<dbReference type="OrthoDB" id="273257at2759"/>
<keyword evidence="4 17" id="KW-0812">Transmembrane</keyword>
<dbReference type="GO" id="GO:0005242">
    <property type="term" value="F:inward rectifier potassium channel activity"/>
    <property type="evidence" value="ECO:0007669"/>
    <property type="project" value="InterPro"/>
</dbReference>
<feature type="region of interest" description="Disordered" evidence="18">
    <location>
        <begin position="1"/>
        <end position="33"/>
    </location>
</feature>
<dbReference type="GO" id="GO:1990573">
    <property type="term" value="P:potassium ion import across plasma membrane"/>
    <property type="evidence" value="ECO:0007669"/>
    <property type="project" value="TreeGrafter"/>
</dbReference>
<evidence type="ECO:0000256" key="6">
    <source>
        <dbReference type="ARBA" id="ARBA00022958"/>
    </source>
</evidence>
<evidence type="ECO:0000256" key="7">
    <source>
        <dbReference type="ARBA" id="ARBA00022989"/>
    </source>
</evidence>
<dbReference type="InterPro" id="IPR014756">
    <property type="entry name" value="Ig_E-set"/>
</dbReference>
<keyword evidence="9 19" id="KW-0472">Membrane</keyword>
<dbReference type="PANTHER" id="PTHR11767:SF102">
    <property type="entry name" value="INWARDLY RECTIFYING POTASSIUM CHANNEL 1, ISOFORM F"/>
    <property type="match status" value="1"/>
</dbReference>
<gene>
    <name evidence="22" type="ORF">GPM918_LOCUS3139</name>
    <name evidence="23" type="ORF">SRO942_LOCUS3139</name>
</gene>
<evidence type="ECO:0000256" key="1">
    <source>
        <dbReference type="ARBA" id="ARBA00004141"/>
    </source>
</evidence>
<proteinExistence type="inferred from homology"/>
<keyword evidence="2 17" id="KW-0813">Transport</keyword>
<evidence type="ECO:0000256" key="16">
    <source>
        <dbReference type="ARBA" id="ARBA00081071"/>
    </source>
</evidence>
<evidence type="ECO:0000256" key="14">
    <source>
        <dbReference type="ARBA" id="ARBA00072191"/>
    </source>
</evidence>
<keyword evidence="6 17" id="KW-0630">Potassium</keyword>
<keyword evidence="24" id="KW-1185">Reference proteome</keyword>
<feature type="transmembrane region" description="Helical" evidence="19">
    <location>
        <begin position="268"/>
        <end position="291"/>
    </location>
</feature>
<comment type="subunit">
    <text evidence="13">Associates with KCNJ3/GIRK1 to form a G-protein-activated heteromultimer pore-forming unit. Interacts (via PDZ-binding motif) with SNX27 (via PDZ domain); the interaction is required when endocytosed to prevent degradation in lysosomes and promote recycling to the plasma membrane.</text>
</comment>
<evidence type="ECO:0000256" key="3">
    <source>
        <dbReference type="ARBA" id="ARBA00022538"/>
    </source>
</evidence>
<evidence type="ECO:0000313" key="23">
    <source>
        <dbReference type="EMBL" id="CAF3578157.1"/>
    </source>
</evidence>
<dbReference type="AlphaFoldDB" id="A0A813S276"/>
<dbReference type="GO" id="GO:0034702">
    <property type="term" value="C:monoatomic ion channel complex"/>
    <property type="evidence" value="ECO:0007669"/>
    <property type="project" value="UniProtKB-KW"/>
</dbReference>
<evidence type="ECO:0000313" key="22">
    <source>
        <dbReference type="EMBL" id="CAF0793737.1"/>
    </source>
</evidence>
<dbReference type="Pfam" id="PF17655">
    <property type="entry name" value="IRK_C"/>
    <property type="match status" value="1"/>
</dbReference>
<dbReference type="InterPro" id="IPR016449">
    <property type="entry name" value="K_chnl_inward-rec_Kir"/>
</dbReference>
<dbReference type="Gene3D" id="1.10.287.70">
    <property type="match status" value="1"/>
</dbReference>
<organism evidence="22 24">
    <name type="scientific">Didymodactylos carnosus</name>
    <dbReference type="NCBI Taxonomy" id="1234261"/>
    <lineage>
        <taxon>Eukaryota</taxon>
        <taxon>Metazoa</taxon>
        <taxon>Spiralia</taxon>
        <taxon>Gnathifera</taxon>
        <taxon>Rotifera</taxon>
        <taxon>Eurotatoria</taxon>
        <taxon>Bdelloidea</taxon>
        <taxon>Philodinida</taxon>
        <taxon>Philodinidae</taxon>
        <taxon>Didymodactylos</taxon>
    </lineage>
</organism>
<dbReference type="Proteomes" id="UP000681722">
    <property type="component" value="Unassembled WGS sequence"/>
</dbReference>
<comment type="caution">
    <text evidence="22">The sequence shown here is derived from an EMBL/GenBank/DDBJ whole genome shotgun (WGS) entry which is preliminary data.</text>
</comment>
<evidence type="ECO:0000256" key="17">
    <source>
        <dbReference type="RuleBase" id="RU003822"/>
    </source>
</evidence>
<dbReference type="Pfam" id="PF01007">
    <property type="entry name" value="IRK"/>
    <property type="match status" value="1"/>
</dbReference>
<dbReference type="EMBL" id="CAJOBC010000373">
    <property type="protein sequence ID" value="CAF3578157.1"/>
    <property type="molecule type" value="Genomic_DNA"/>
</dbReference>
<keyword evidence="3 17" id="KW-0633">Potassium transport</keyword>
<evidence type="ECO:0000256" key="18">
    <source>
        <dbReference type="SAM" id="MobiDB-lite"/>
    </source>
</evidence>
<comment type="subcellular location">
    <subcellularLocation>
        <location evidence="1 17">Membrane</location>
        <topology evidence="1 17">Multi-pass membrane protein</topology>
    </subcellularLocation>
</comment>
<dbReference type="InterPro" id="IPR040445">
    <property type="entry name" value="Kir_TM"/>
</dbReference>
<feature type="transmembrane region" description="Helical" evidence="19">
    <location>
        <begin position="344"/>
        <end position="370"/>
    </location>
</feature>
<evidence type="ECO:0000256" key="12">
    <source>
        <dbReference type="ARBA" id="ARBA00061604"/>
    </source>
</evidence>
<evidence type="ECO:0000256" key="15">
    <source>
        <dbReference type="ARBA" id="ARBA00076077"/>
    </source>
</evidence>
<name>A0A813S276_9BILA</name>
<evidence type="ECO:0000256" key="2">
    <source>
        <dbReference type="ARBA" id="ARBA00022448"/>
    </source>
</evidence>
<evidence type="ECO:0000259" key="21">
    <source>
        <dbReference type="Pfam" id="PF17655"/>
    </source>
</evidence>
<reference evidence="22" key="1">
    <citation type="submission" date="2021-02" db="EMBL/GenBank/DDBJ databases">
        <authorList>
            <person name="Nowell W R."/>
        </authorList>
    </citation>
    <scope>NUCLEOTIDE SEQUENCE</scope>
</reference>
<evidence type="ECO:0000256" key="19">
    <source>
        <dbReference type="SAM" id="Phobius"/>
    </source>
</evidence>
<keyword evidence="8 17" id="KW-0406">Ion transport</keyword>
<evidence type="ECO:0000256" key="13">
    <source>
        <dbReference type="ARBA" id="ARBA00062687"/>
    </source>
</evidence>
<keyword evidence="10 17" id="KW-0407">Ion channel</keyword>
<keyword evidence="7 19" id="KW-1133">Transmembrane helix</keyword>
<dbReference type="GO" id="GO:0034765">
    <property type="term" value="P:regulation of monoatomic ion transmembrane transport"/>
    <property type="evidence" value="ECO:0007669"/>
    <property type="project" value="TreeGrafter"/>
</dbReference>
<evidence type="ECO:0000256" key="9">
    <source>
        <dbReference type="ARBA" id="ARBA00023136"/>
    </source>
</evidence>
<feature type="compositionally biased region" description="Low complexity" evidence="18">
    <location>
        <begin position="15"/>
        <end position="26"/>
    </location>
</feature>
<comment type="similarity">
    <text evidence="12">Belongs to the inward rectifier-type potassium channel (TC 1.A.2.1) family. KCNJ9 subfamily.</text>
</comment>
<comment type="catalytic activity">
    <reaction evidence="11">
        <text>K(+)(in) = K(+)(out)</text>
        <dbReference type="Rhea" id="RHEA:29463"/>
        <dbReference type="ChEBI" id="CHEBI:29103"/>
    </reaction>
</comment>
<feature type="domain" description="Inward rectifier potassium channel C-terminal" evidence="21">
    <location>
        <begin position="383"/>
        <end position="553"/>
    </location>
</feature>
<dbReference type="PANTHER" id="PTHR11767">
    <property type="entry name" value="INWARD RECTIFIER POTASSIUM CHANNEL"/>
    <property type="match status" value="1"/>
</dbReference>
<dbReference type="Proteomes" id="UP000663829">
    <property type="component" value="Unassembled WGS sequence"/>
</dbReference>
<evidence type="ECO:0000313" key="24">
    <source>
        <dbReference type="Proteomes" id="UP000663829"/>
    </source>
</evidence>
<keyword evidence="5 17" id="KW-0851">Voltage-gated channel</keyword>
<dbReference type="EMBL" id="CAJNOQ010000373">
    <property type="protein sequence ID" value="CAF0793737.1"/>
    <property type="molecule type" value="Genomic_DNA"/>
</dbReference>
<evidence type="ECO:0000256" key="11">
    <source>
        <dbReference type="ARBA" id="ARBA00034430"/>
    </source>
</evidence>
<accession>A0A813S276</accession>
<dbReference type="InterPro" id="IPR013518">
    <property type="entry name" value="K_chnl_inward-rec_Kir_cyto"/>
</dbReference>
<dbReference type="InterPro" id="IPR041647">
    <property type="entry name" value="IRK_C"/>
</dbReference>
<dbReference type="PRINTS" id="PR01320">
    <property type="entry name" value="KIRCHANNEL"/>
</dbReference>
<evidence type="ECO:0000256" key="5">
    <source>
        <dbReference type="ARBA" id="ARBA00022882"/>
    </source>
</evidence>
<feature type="compositionally biased region" description="Polar residues" evidence="18">
    <location>
        <begin position="1"/>
        <end position="14"/>
    </location>
</feature>
<feature type="domain" description="Potassium channel inwardly rectifying transmembrane" evidence="20">
    <location>
        <begin position="235"/>
        <end position="375"/>
    </location>
</feature>
<evidence type="ECO:0000256" key="8">
    <source>
        <dbReference type="ARBA" id="ARBA00023065"/>
    </source>
</evidence>
<dbReference type="SUPFAM" id="SSF81296">
    <property type="entry name" value="E set domains"/>
    <property type="match status" value="1"/>
</dbReference>
<dbReference type="GO" id="GO:0005886">
    <property type="term" value="C:plasma membrane"/>
    <property type="evidence" value="ECO:0007669"/>
    <property type="project" value="TreeGrafter"/>
</dbReference>
<evidence type="ECO:0000256" key="10">
    <source>
        <dbReference type="ARBA" id="ARBA00023303"/>
    </source>
</evidence>
<dbReference type="SUPFAM" id="SSF81324">
    <property type="entry name" value="Voltage-gated potassium channels"/>
    <property type="match status" value="1"/>
</dbReference>
<evidence type="ECO:0000256" key="4">
    <source>
        <dbReference type="ARBA" id="ARBA00022692"/>
    </source>
</evidence>